<reference evidence="4" key="1">
    <citation type="submission" date="2022-10" db="EMBL/GenBank/DDBJ databases">
        <title>Culturing micro-colonial fungi from biological soil crusts in the Mojave desert and describing Neophaeococcomyces mojavensis, and introducing the new genera and species Taxawa tesnikishii.</title>
        <authorList>
            <person name="Kurbessoian T."/>
            <person name="Stajich J.E."/>
        </authorList>
    </citation>
    <scope>NUCLEOTIDE SEQUENCE</scope>
    <source>
        <strain evidence="4">TK_41</strain>
    </source>
</reference>
<evidence type="ECO:0000313" key="5">
    <source>
        <dbReference type="Proteomes" id="UP001172673"/>
    </source>
</evidence>
<dbReference type="GO" id="GO:0003677">
    <property type="term" value="F:DNA binding"/>
    <property type="evidence" value="ECO:0007669"/>
    <property type="project" value="InterPro"/>
</dbReference>
<keyword evidence="5" id="KW-1185">Reference proteome</keyword>
<feature type="compositionally biased region" description="Basic and acidic residues" evidence="2">
    <location>
        <begin position="17"/>
        <end position="28"/>
    </location>
</feature>
<evidence type="ECO:0000313" key="4">
    <source>
        <dbReference type="EMBL" id="KAJ9611286.1"/>
    </source>
</evidence>
<dbReference type="EMBL" id="JAPDRK010000006">
    <property type="protein sequence ID" value="KAJ9611286.1"/>
    <property type="molecule type" value="Genomic_DNA"/>
</dbReference>
<evidence type="ECO:0000259" key="3">
    <source>
        <dbReference type="SMART" id="SM00906"/>
    </source>
</evidence>
<proteinExistence type="predicted"/>
<dbReference type="Pfam" id="PF04082">
    <property type="entry name" value="Fungal_trans"/>
    <property type="match status" value="1"/>
</dbReference>
<sequence>MLRAWRNVQGEPLSWTRNEHAEIDESTRARKARASSAISGEEFQDETSVATTGTHPDPDRVVAAAVAQPSSKSVPIFVGEGGYGNILDAAGTVTRRHFFIPAETEKALDLEDLAYLKAKGCFSLPSNSDELVRSYFRFVHPSFPVLDGPSFLRDYAAGGTSKLNLLLLWSMFSVAASYVPGCSQKIIKESFVQRAKLLFDLSHENDKLVLVQSTLLLSFWFAEAEDTKQSWYWSGIAFSIGQTLGLHRDLKPGPEPNFVQRRSLWRNLWRCCMLRDVWLAFGMGRPLRINKADCTCPVRPTSDYQFRNITVEGEDLYTVKEVSEFLIMWQQSVAITDILREFLTSKRIDASGWTNVLQDEMGLRGREEATLQIKVVSRHLQLHRHAASIALYQARGDEEKVQGAAEGTTSVVEIFLADATTAYVAPFTIPLLVPAILTYVKKSPSEKPREGALGTYQQFLGALEDNYPAASILKRLLAAQQSVSANNPAATSEQSDWPSALSPPTWFTGFSTPAGLMDIEH</sequence>
<feature type="region of interest" description="Disordered" evidence="2">
    <location>
        <begin position="17"/>
        <end position="56"/>
    </location>
</feature>
<name>A0AA38XD62_9EURO</name>
<dbReference type="PANTHER" id="PTHR47425">
    <property type="entry name" value="FARB-RELATED"/>
    <property type="match status" value="1"/>
</dbReference>
<evidence type="ECO:0000256" key="2">
    <source>
        <dbReference type="SAM" id="MobiDB-lite"/>
    </source>
</evidence>
<dbReference type="AlphaFoldDB" id="A0AA38XD62"/>
<protein>
    <recommendedName>
        <fullName evidence="3">Xylanolytic transcriptional activator regulatory domain-containing protein</fullName>
    </recommendedName>
</protein>
<dbReference type="SMART" id="SM00906">
    <property type="entry name" value="Fungal_trans"/>
    <property type="match status" value="1"/>
</dbReference>
<dbReference type="PANTHER" id="PTHR47425:SF3">
    <property type="entry name" value="ZN(II)2CYS6 TRANSCRIPTION FACTOR (EUROFUNG)"/>
    <property type="match status" value="1"/>
</dbReference>
<gene>
    <name evidence="4" type="ORF">H2200_004469</name>
</gene>
<accession>A0AA38XD62</accession>
<dbReference type="InterPro" id="IPR007219">
    <property type="entry name" value="XnlR_reg_dom"/>
</dbReference>
<dbReference type="CDD" id="cd12148">
    <property type="entry name" value="fungal_TF_MHR"/>
    <property type="match status" value="1"/>
</dbReference>
<dbReference type="GO" id="GO:0006351">
    <property type="term" value="P:DNA-templated transcription"/>
    <property type="evidence" value="ECO:0007669"/>
    <property type="project" value="InterPro"/>
</dbReference>
<dbReference type="InterPro" id="IPR052761">
    <property type="entry name" value="Fungal_Detox/Toxin_TFs"/>
</dbReference>
<evidence type="ECO:0000256" key="1">
    <source>
        <dbReference type="ARBA" id="ARBA00023242"/>
    </source>
</evidence>
<organism evidence="4 5">
    <name type="scientific">Cladophialophora chaetospira</name>
    <dbReference type="NCBI Taxonomy" id="386627"/>
    <lineage>
        <taxon>Eukaryota</taxon>
        <taxon>Fungi</taxon>
        <taxon>Dikarya</taxon>
        <taxon>Ascomycota</taxon>
        <taxon>Pezizomycotina</taxon>
        <taxon>Eurotiomycetes</taxon>
        <taxon>Chaetothyriomycetidae</taxon>
        <taxon>Chaetothyriales</taxon>
        <taxon>Herpotrichiellaceae</taxon>
        <taxon>Cladophialophora</taxon>
    </lineage>
</organism>
<feature type="domain" description="Xylanolytic transcriptional activator regulatory" evidence="3">
    <location>
        <begin position="230"/>
        <end position="306"/>
    </location>
</feature>
<keyword evidence="1" id="KW-0539">Nucleus</keyword>
<comment type="caution">
    <text evidence="4">The sequence shown here is derived from an EMBL/GenBank/DDBJ whole genome shotgun (WGS) entry which is preliminary data.</text>
</comment>
<dbReference type="GO" id="GO:0008270">
    <property type="term" value="F:zinc ion binding"/>
    <property type="evidence" value="ECO:0007669"/>
    <property type="project" value="InterPro"/>
</dbReference>
<dbReference type="Proteomes" id="UP001172673">
    <property type="component" value="Unassembled WGS sequence"/>
</dbReference>